<accession>A0A940PHG6</accession>
<dbReference type="InterPro" id="IPR050179">
    <property type="entry name" value="Trans_hexapeptide_repeat"/>
</dbReference>
<dbReference type="EMBL" id="JAEEGA010000018">
    <property type="protein sequence ID" value="MBP1043641.1"/>
    <property type="molecule type" value="Genomic_DNA"/>
</dbReference>
<keyword evidence="2" id="KW-1185">Reference proteome</keyword>
<dbReference type="CDD" id="cd03349">
    <property type="entry name" value="LbH_XAT"/>
    <property type="match status" value="1"/>
</dbReference>
<protein>
    <submittedName>
        <fullName evidence="1">CatB-related O-acetyltransferase</fullName>
    </submittedName>
</protein>
<dbReference type="SUPFAM" id="SSF51161">
    <property type="entry name" value="Trimeric LpxA-like enzymes"/>
    <property type="match status" value="1"/>
</dbReference>
<dbReference type="Gene3D" id="2.160.10.10">
    <property type="entry name" value="Hexapeptide repeat proteins"/>
    <property type="match status" value="1"/>
</dbReference>
<evidence type="ECO:0000313" key="2">
    <source>
        <dbReference type="Proteomes" id="UP000674938"/>
    </source>
</evidence>
<dbReference type="InterPro" id="IPR001451">
    <property type="entry name" value="Hexapep"/>
</dbReference>
<dbReference type="Pfam" id="PF00132">
    <property type="entry name" value="Hexapep"/>
    <property type="match status" value="1"/>
</dbReference>
<gene>
    <name evidence="1" type="ORF">I6N95_21675</name>
</gene>
<dbReference type="InterPro" id="IPR011004">
    <property type="entry name" value="Trimer_LpxA-like_sf"/>
</dbReference>
<comment type="caution">
    <text evidence="1">The sequence shown here is derived from an EMBL/GenBank/DDBJ whole genome shotgun (WGS) entry which is preliminary data.</text>
</comment>
<dbReference type="RefSeq" id="WP_209531455.1">
    <property type="nucleotide sequence ID" value="NZ_JAEEGA010000018.1"/>
</dbReference>
<dbReference type="Proteomes" id="UP000674938">
    <property type="component" value="Unassembled WGS sequence"/>
</dbReference>
<dbReference type="AlphaFoldDB" id="A0A940PHG6"/>
<dbReference type="PANTHER" id="PTHR43300:SF11">
    <property type="entry name" value="ACETYLTRANSFERASE RV3034C-RELATED"/>
    <property type="match status" value="1"/>
</dbReference>
<dbReference type="PANTHER" id="PTHR43300">
    <property type="entry name" value="ACETYLTRANSFERASE"/>
    <property type="match status" value="1"/>
</dbReference>
<sequence>MYTYLSQMIKLIICRKKWRNKNLHNYTSVKNLFSLEKVSVGKKTYGALMVRDFGEKDSGLEIGNYCSIANGTEFILGGEHSYKNLSTFPFKRYFGDGQIESFSKGIIRIEDDVWIGANCTILSGITIGKGCVVGAGSVVRSSIPPYCIFVGDKVVKKRFSDVTINRLQAFDWSSLTKEEISNNLESIYSFDELELDNNKLIEISKDR</sequence>
<name>A0A940PHG6_9ENTE</name>
<organism evidence="1 2">
    <name type="scientific">Vagococcus allomyrinae</name>
    <dbReference type="NCBI Taxonomy" id="2794353"/>
    <lineage>
        <taxon>Bacteria</taxon>
        <taxon>Bacillati</taxon>
        <taxon>Bacillota</taxon>
        <taxon>Bacilli</taxon>
        <taxon>Lactobacillales</taxon>
        <taxon>Enterococcaceae</taxon>
        <taxon>Vagococcus</taxon>
    </lineage>
</organism>
<reference evidence="1" key="1">
    <citation type="submission" date="2020-12" db="EMBL/GenBank/DDBJ databases">
        <title>Vagococcus allomyrinae sp. nov. and Enterococcus lavae sp. nov., isolated from the larvae of Allomyrina dichotoma.</title>
        <authorList>
            <person name="Lee S.D."/>
        </authorList>
    </citation>
    <scope>NUCLEOTIDE SEQUENCE</scope>
    <source>
        <strain evidence="1">BWB3-3</strain>
    </source>
</reference>
<proteinExistence type="predicted"/>
<evidence type="ECO:0000313" key="1">
    <source>
        <dbReference type="EMBL" id="MBP1043641.1"/>
    </source>
</evidence>